<evidence type="ECO:0000313" key="2">
    <source>
        <dbReference type="Proteomes" id="UP000007174"/>
    </source>
</evidence>
<accession>H1VLQ0</accession>
<reference evidence="2" key="1">
    <citation type="journal article" date="2012" name="Nat. Genet.">
        <title>Lifestyle transitions in plant pathogenic Colletotrichum fungi deciphered by genome and transcriptome analyses.</title>
        <authorList>
            <person name="O'Connell R.J."/>
            <person name="Thon M.R."/>
            <person name="Hacquard S."/>
            <person name="Amyotte S.G."/>
            <person name="Kleemann J."/>
            <person name="Torres M.F."/>
            <person name="Damm U."/>
            <person name="Buiate E.A."/>
            <person name="Epstein L."/>
            <person name="Alkan N."/>
            <person name="Altmueller J."/>
            <person name="Alvarado-Balderrama L."/>
            <person name="Bauser C.A."/>
            <person name="Becker C."/>
            <person name="Birren B.W."/>
            <person name="Chen Z."/>
            <person name="Choi J."/>
            <person name="Crouch J.A."/>
            <person name="Duvick J.P."/>
            <person name="Farman M.A."/>
            <person name="Gan P."/>
            <person name="Heiman D."/>
            <person name="Henrissat B."/>
            <person name="Howard R.J."/>
            <person name="Kabbage M."/>
            <person name="Koch C."/>
            <person name="Kracher B."/>
            <person name="Kubo Y."/>
            <person name="Law A.D."/>
            <person name="Lebrun M.-H."/>
            <person name="Lee Y.-H."/>
            <person name="Miyara I."/>
            <person name="Moore N."/>
            <person name="Neumann U."/>
            <person name="Nordstroem K."/>
            <person name="Panaccione D.G."/>
            <person name="Panstruga R."/>
            <person name="Place M."/>
            <person name="Proctor R.H."/>
            <person name="Prusky D."/>
            <person name="Rech G."/>
            <person name="Reinhardt R."/>
            <person name="Rollins J.A."/>
            <person name="Rounsley S."/>
            <person name="Schardl C.L."/>
            <person name="Schwartz D.C."/>
            <person name="Shenoy N."/>
            <person name="Shirasu K."/>
            <person name="Sikhakolli U.R."/>
            <person name="Stueber K."/>
            <person name="Sukno S.A."/>
            <person name="Sweigard J.A."/>
            <person name="Takano Y."/>
            <person name="Takahara H."/>
            <person name="Trail F."/>
            <person name="van der Does H.C."/>
            <person name="Voll L.M."/>
            <person name="Will I."/>
            <person name="Young S."/>
            <person name="Zeng Q."/>
            <person name="Zhang J."/>
            <person name="Zhou S."/>
            <person name="Dickman M.B."/>
            <person name="Schulze-Lefert P."/>
            <person name="Ver Loren van Themaat E."/>
            <person name="Ma L.-J."/>
            <person name="Vaillancourt L.J."/>
        </authorList>
    </citation>
    <scope>NUCLEOTIDE SEQUENCE [LARGE SCALE GENOMIC DNA]</scope>
    <source>
        <strain evidence="2">IMI 349063</strain>
    </source>
</reference>
<dbReference type="AlphaFoldDB" id="H1VLQ0"/>
<organism evidence="1 2">
    <name type="scientific">Colletotrichum higginsianum (strain IMI 349063)</name>
    <name type="common">Crucifer anthracnose fungus</name>
    <dbReference type="NCBI Taxonomy" id="759273"/>
    <lineage>
        <taxon>Eukaryota</taxon>
        <taxon>Fungi</taxon>
        <taxon>Dikarya</taxon>
        <taxon>Ascomycota</taxon>
        <taxon>Pezizomycotina</taxon>
        <taxon>Sordariomycetes</taxon>
        <taxon>Hypocreomycetidae</taxon>
        <taxon>Glomerellales</taxon>
        <taxon>Glomerellaceae</taxon>
        <taxon>Colletotrichum</taxon>
        <taxon>Colletotrichum destructivum species complex</taxon>
    </lineage>
</organism>
<evidence type="ECO:0000313" key="1">
    <source>
        <dbReference type="EMBL" id="CCF41153.1"/>
    </source>
</evidence>
<protein>
    <submittedName>
        <fullName evidence="1">Uncharacterized protein</fullName>
    </submittedName>
</protein>
<dbReference type="Proteomes" id="UP000007174">
    <property type="component" value="Unassembled WGS sequence"/>
</dbReference>
<sequence length="178" mass="19962">MATQQCLFVPLSAGGEVRLVQRKLSKALGLWAAAYMEQSCRDWVVMYLFCQMSLSLSSLQMLPVLAGYPPRLACDGPVTRQQELAADDELKRSPGAHRFAWQIMEHAETLSDTIPSPWLPVAVFYAGLVIWRCSVLKLDSSTTGHGSRKVLLLFIEELRRMPWPCCTTMVLTLEALMN</sequence>
<dbReference type="eggNOG" id="ENOG502SHA6">
    <property type="taxonomic scope" value="Eukaryota"/>
</dbReference>
<name>H1VLQ0_COLHI</name>
<dbReference type="VEuPathDB" id="FungiDB:CH63R_09645"/>
<gene>
    <name evidence="1" type="ORF">CH063_11518</name>
</gene>
<proteinExistence type="predicted"/>
<dbReference type="EMBL" id="CACQ02004520">
    <property type="protein sequence ID" value="CCF41153.1"/>
    <property type="molecule type" value="Genomic_DNA"/>
</dbReference>
<dbReference type="HOGENOM" id="CLU_1510504_0_0_1"/>